<dbReference type="EMBL" id="CM017324">
    <property type="protein sequence ID" value="KAE8038165.1"/>
    <property type="molecule type" value="Genomic_DNA"/>
</dbReference>
<feature type="signal peptide" evidence="1">
    <location>
        <begin position="1"/>
        <end position="27"/>
    </location>
</feature>
<keyword evidence="1" id="KW-0732">Signal</keyword>
<keyword evidence="3" id="KW-1185">Reference proteome</keyword>
<accession>A0A660KS75</accession>
<feature type="chain" id="PRO_5025018437" evidence="1">
    <location>
        <begin position="28"/>
        <end position="92"/>
    </location>
</feature>
<name>A0A660KS75_9ROSI</name>
<proteinExistence type="predicted"/>
<reference evidence="2 3" key="1">
    <citation type="submission" date="2019-06" db="EMBL/GenBank/DDBJ databases">
        <title>A chromosomal-level reference genome of Carpinus fangiana (Coryloideae, Betulaceae).</title>
        <authorList>
            <person name="Yang X."/>
            <person name="Wang Z."/>
            <person name="Zhang L."/>
            <person name="Hao G."/>
            <person name="Liu J."/>
            <person name="Yang Y."/>
        </authorList>
    </citation>
    <scope>NUCLEOTIDE SEQUENCE [LARGE SCALE GENOMIC DNA]</scope>
    <source>
        <strain evidence="2">Cfa_2016G</strain>
        <tissue evidence="2">Leaf</tissue>
    </source>
</reference>
<protein>
    <submittedName>
        <fullName evidence="2">Uncharacterized protein</fullName>
    </submittedName>
</protein>
<dbReference type="Proteomes" id="UP000327013">
    <property type="component" value="Chromosome 4"/>
</dbReference>
<gene>
    <name evidence="2" type="ORF">FH972_010701</name>
</gene>
<evidence type="ECO:0000313" key="2">
    <source>
        <dbReference type="EMBL" id="KAE8038165.1"/>
    </source>
</evidence>
<evidence type="ECO:0000313" key="3">
    <source>
        <dbReference type="Proteomes" id="UP000327013"/>
    </source>
</evidence>
<sequence>MLCDIQLHKLVLVHTILPSYLASCVLASPFSRRKSAALAAPPVPIFSLPKKKCTCIARVFPPIQCSPSSNPAILGSAGAIGESLGLQALAFP</sequence>
<evidence type="ECO:0000256" key="1">
    <source>
        <dbReference type="SAM" id="SignalP"/>
    </source>
</evidence>
<organism evidence="2 3">
    <name type="scientific">Carpinus fangiana</name>
    <dbReference type="NCBI Taxonomy" id="176857"/>
    <lineage>
        <taxon>Eukaryota</taxon>
        <taxon>Viridiplantae</taxon>
        <taxon>Streptophyta</taxon>
        <taxon>Embryophyta</taxon>
        <taxon>Tracheophyta</taxon>
        <taxon>Spermatophyta</taxon>
        <taxon>Magnoliopsida</taxon>
        <taxon>eudicotyledons</taxon>
        <taxon>Gunneridae</taxon>
        <taxon>Pentapetalae</taxon>
        <taxon>rosids</taxon>
        <taxon>fabids</taxon>
        <taxon>Fagales</taxon>
        <taxon>Betulaceae</taxon>
        <taxon>Carpinus</taxon>
    </lineage>
</organism>
<dbReference type="AlphaFoldDB" id="A0A660KS75"/>